<sequence length="82" mass="8912">LGEFAIAYDEAKIIGVLEGSGGITDHLDKVVSYIQKESGAKVVGSPSPSELLDKLEVLYAERLLPSYIQLMKTHNPHGEMDV</sequence>
<feature type="non-terminal residue" evidence="1">
    <location>
        <position position="1"/>
    </location>
</feature>
<evidence type="ECO:0000313" key="1">
    <source>
        <dbReference type="EMBL" id="MBI4596547.1"/>
    </source>
</evidence>
<reference evidence="1" key="1">
    <citation type="submission" date="2020-07" db="EMBL/GenBank/DDBJ databases">
        <title>Huge and variable diversity of episymbiotic CPR bacteria and DPANN archaea in groundwater ecosystems.</title>
        <authorList>
            <person name="He C.Y."/>
            <person name="Keren R."/>
            <person name="Whittaker M."/>
            <person name="Farag I.F."/>
            <person name="Doudna J."/>
            <person name="Cate J.H.D."/>
            <person name="Banfield J.F."/>
        </authorList>
    </citation>
    <scope>NUCLEOTIDE SEQUENCE</scope>
    <source>
        <strain evidence="1">NC_groundwater_1482_Ag_S-0.65um_47_24</strain>
    </source>
</reference>
<comment type="caution">
    <text evidence="1">The sequence shown here is derived from an EMBL/GenBank/DDBJ whole genome shotgun (WGS) entry which is preliminary data.</text>
</comment>
<name>A0A933GMW2_UNCTE</name>
<protein>
    <submittedName>
        <fullName evidence="1">Uncharacterized protein</fullName>
    </submittedName>
</protein>
<dbReference type="Proteomes" id="UP000772181">
    <property type="component" value="Unassembled WGS sequence"/>
</dbReference>
<organism evidence="1 2">
    <name type="scientific">Tectimicrobiota bacterium</name>
    <dbReference type="NCBI Taxonomy" id="2528274"/>
    <lineage>
        <taxon>Bacteria</taxon>
        <taxon>Pseudomonadati</taxon>
        <taxon>Nitrospinota/Tectimicrobiota group</taxon>
        <taxon>Candidatus Tectimicrobiota</taxon>
    </lineage>
</organism>
<dbReference type="EMBL" id="JACQWF010000405">
    <property type="protein sequence ID" value="MBI4596547.1"/>
    <property type="molecule type" value="Genomic_DNA"/>
</dbReference>
<dbReference type="AlphaFoldDB" id="A0A933GMW2"/>
<gene>
    <name evidence="1" type="ORF">HY730_09280</name>
</gene>
<evidence type="ECO:0000313" key="2">
    <source>
        <dbReference type="Proteomes" id="UP000772181"/>
    </source>
</evidence>
<accession>A0A933GMW2</accession>
<proteinExistence type="predicted"/>